<evidence type="ECO:0000313" key="2">
    <source>
        <dbReference type="EMBL" id="MDT0685888.1"/>
    </source>
</evidence>
<protein>
    <submittedName>
        <fullName evidence="2">Crp/Fnr family transcriptional regulator</fullName>
    </submittedName>
</protein>
<dbReference type="Gene3D" id="2.60.120.10">
    <property type="entry name" value="Jelly Rolls"/>
    <property type="match status" value="1"/>
</dbReference>
<feature type="domain" description="Cyclic nucleotide-binding" evidence="1">
    <location>
        <begin position="12"/>
        <end position="138"/>
    </location>
</feature>
<dbReference type="PROSITE" id="PS50042">
    <property type="entry name" value="CNMP_BINDING_3"/>
    <property type="match status" value="1"/>
</dbReference>
<comment type="caution">
    <text evidence="2">The sequence shown here is derived from an EMBL/GenBank/DDBJ whole genome shotgun (WGS) entry which is preliminary data.</text>
</comment>
<gene>
    <name evidence="2" type="ORF">RM541_05905</name>
</gene>
<accession>A0ABU3DQJ0</accession>
<dbReference type="SUPFAM" id="SSF51206">
    <property type="entry name" value="cAMP-binding domain-like"/>
    <property type="match status" value="1"/>
</dbReference>
<proteinExistence type="predicted"/>
<evidence type="ECO:0000259" key="1">
    <source>
        <dbReference type="PROSITE" id="PS50042"/>
    </source>
</evidence>
<evidence type="ECO:0000313" key="3">
    <source>
        <dbReference type="Proteomes" id="UP001253848"/>
    </source>
</evidence>
<dbReference type="Proteomes" id="UP001253848">
    <property type="component" value="Unassembled WGS sequence"/>
</dbReference>
<dbReference type="InterPro" id="IPR000595">
    <property type="entry name" value="cNMP-bd_dom"/>
</dbReference>
<dbReference type="InterPro" id="IPR014710">
    <property type="entry name" value="RmlC-like_jellyroll"/>
</dbReference>
<name>A0ABU3DQJ0_9FLAO</name>
<dbReference type="RefSeq" id="WP_311499300.1">
    <property type="nucleotide sequence ID" value="NZ_JAVRHN010000004.1"/>
</dbReference>
<dbReference type="InterPro" id="IPR018490">
    <property type="entry name" value="cNMP-bd_dom_sf"/>
</dbReference>
<keyword evidence="3" id="KW-1185">Reference proteome</keyword>
<reference evidence="2 3" key="1">
    <citation type="submission" date="2023-09" db="EMBL/GenBank/DDBJ databases">
        <authorList>
            <person name="Rey-Velasco X."/>
        </authorList>
    </citation>
    <scope>NUCLEOTIDE SEQUENCE [LARGE SCALE GENOMIC DNA]</scope>
    <source>
        <strain evidence="2 3">F225</strain>
    </source>
</reference>
<sequence length="206" mass="24252">MMIERPVLPNNSYKNLDRFNLFEYLSSKYLLEKNITTIEMGPNKYIYRPPENPDFYYEIISGAIKLGSYTQTGEEFVHDIIWTGDYFGNLKYLNGQFFEFSKTLVATKIRCYDLNVFKSIIVEDGKISEWFISYLVSRWCRSEKKNSIIKEKDPKNKIKFLRSYFNSTIYDSNNVKSVLYELLTQKDLGDFAGLSRQSIALAQNKY</sequence>
<dbReference type="EMBL" id="JAVRHN010000004">
    <property type="protein sequence ID" value="MDT0685888.1"/>
    <property type="molecule type" value="Genomic_DNA"/>
</dbReference>
<organism evidence="2 3">
    <name type="scientific">Autumnicola psychrophila</name>
    <dbReference type="NCBI Taxonomy" id="3075592"/>
    <lineage>
        <taxon>Bacteria</taxon>
        <taxon>Pseudomonadati</taxon>
        <taxon>Bacteroidota</taxon>
        <taxon>Flavobacteriia</taxon>
        <taxon>Flavobacteriales</taxon>
        <taxon>Flavobacteriaceae</taxon>
        <taxon>Autumnicola</taxon>
    </lineage>
</organism>